<sequence length="192" mass="21379">MMARPGKREVRALGVLDSNDNIISDDEVLNARPSKRKARQAIEKGLRSGNGQKRRGRDDSDTSISINKSSDRDWKPQRNHRVYLSDSDSQDEPPKRRATKKTRAKTSEDLKEHTRGKCLREDSRKDPSEHSLNEDSGSENWKKDKDGDKKTHCLRRKPSSGESSAGHGGNAEAAGPLAMTATVTPEEMKISS</sequence>
<feature type="region of interest" description="Disordered" evidence="1">
    <location>
        <begin position="1"/>
        <end position="192"/>
    </location>
</feature>
<name>A0ABR2Y9F2_9PEZI</name>
<evidence type="ECO:0000313" key="3">
    <source>
        <dbReference type="Proteomes" id="UP001465668"/>
    </source>
</evidence>
<feature type="compositionally biased region" description="Basic and acidic residues" evidence="1">
    <location>
        <begin position="140"/>
        <end position="151"/>
    </location>
</feature>
<organism evidence="2 3">
    <name type="scientific">Seiridium cardinale</name>
    <dbReference type="NCBI Taxonomy" id="138064"/>
    <lineage>
        <taxon>Eukaryota</taxon>
        <taxon>Fungi</taxon>
        <taxon>Dikarya</taxon>
        <taxon>Ascomycota</taxon>
        <taxon>Pezizomycotina</taxon>
        <taxon>Sordariomycetes</taxon>
        <taxon>Xylariomycetidae</taxon>
        <taxon>Amphisphaeriales</taxon>
        <taxon>Sporocadaceae</taxon>
        <taxon>Seiridium</taxon>
    </lineage>
</organism>
<keyword evidence="3" id="KW-1185">Reference proteome</keyword>
<gene>
    <name evidence="2" type="ORF">SCAR479_00166</name>
</gene>
<evidence type="ECO:0000256" key="1">
    <source>
        <dbReference type="SAM" id="MobiDB-lite"/>
    </source>
</evidence>
<comment type="caution">
    <text evidence="2">The sequence shown here is derived from an EMBL/GenBank/DDBJ whole genome shotgun (WGS) entry which is preliminary data.</text>
</comment>
<reference evidence="2 3" key="1">
    <citation type="submission" date="2024-02" db="EMBL/GenBank/DDBJ databases">
        <title>First draft genome assembly of two strains of Seiridium cardinale.</title>
        <authorList>
            <person name="Emiliani G."/>
            <person name="Scali E."/>
        </authorList>
    </citation>
    <scope>NUCLEOTIDE SEQUENCE [LARGE SCALE GENOMIC DNA]</scope>
    <source>
        <strain evidence="2 3">BM-138-000479</strain>
    </source>
</reference>
<protein>
    <submittedName>
        <fullName evidence="2">Uncharacterized protein</fullName>
    </submittedName>
</protein>
<feature type="compositionally biased region" description="Basic and acidic residues" evidence="1">
    <location>
        <begin position="1"/>
        <end position="11"/>
    </location>
</feature>
<dbReference type="Proteomes" id="UP001465668">
    <property type="component" value="Unassembled WGS sequence"/>
</dbReference>
<proteinExistence type="predicted"/>
<feature type="compositionally biased region" description="Basic and acidic residues" evidence="1">
    <location>
        <begin position="105"/>
        <end position="133"/>
    </location>
</feature>
<evidence type="ECO:0000313" key="2">
    <source>
        <dbReference type="EMBL" id="KAK9783607.1"/>
    </source>
</evidence>
<dbReference type="EMBL" id="JARVKM010000001">
    <property type="protein sequence ID" value="KAK9783607.1"/>
    <property type="molecule type" value="Genomic_DNA"/>
</dbReference>
<accession>A0ABR2Y9F2</accession>